<sequence length="606" mass="68919">MKRSSIPVLLVCYLIIVVAHLYYPKWAQAGGEATLSYDVSGYYMYLPATFIYGDLKQVAFLPEVIETYHPTSDPYQTFTHPGGNEVMKYSLGQAIMYAPFFAIAHAYATVADDYPADGFSCPYQLSISLGSLLVAFLGLFWLQRVLRRYYSYRTVAVTLLIITLATNYLNYSAIDGALTHNYEFTLYALLLLMTSRLYRHPRGEREVFPVGRCLGIGLILGLMALTRPTEILAVVIPLTWGMRVGKGEWSKRLQLLRRNLSRILVAAVGCLAVGSLQLFYWKYVTDDWIVYSYQDQGFDWWQPHLIDGLFSYKAGWLTYTPAMWIAVLGFLPLYLRRKGTFIAPLLHFLLFIYVAFAWSVWWYGGSLGQRTMVQAYPVLAFPLAAGVSWALRRGKVVRYVFIAAVVFFAAHNLWFTHQAHRGGLLMIEWMNRAYYWRTLFTFGVDTDDQLLLDNPEFYRGTPHRIDTLYTNPFDSLSPVPCATEPISGAGSLCLSGPRDASEVYFIPGTYAGRQWIRASVDCSITAPRYGVHYSTQFVLRFYRNGEQTKERVIRMHRVLNEENNRSVLIEARAPKDGADAVSVHFWNGGADQPSILLDNLVVTALE</sequence>
<feature type="transmembrane region" description="Helical" evidence="1">
    <location>
        <begin position="94"/>
        <end position="111"/>
    </location>
</feature>
<organism evidence="2 3">
    <name type="scientific">Neolewinella aquimaris</name>
    <dbReference type="NCBI Taxonomy" id="1835722"/>
    <lineage>
        <taxon>Bacteria</taxon>
        <taxon>Pseudomonadati</taxon>
        <taxon>Bacteroidota</taxon>
        <taxon>Saprospiria</taxon>
        <taxon>Saprospirales</taxon>
        <taxon>Lewinellaceae</taxon>
        <taxon>Neolewinella</taxon>
    </lineage>
</organism>
<feature type="transmembrane region" description="Helical" evidence="1">
    <location>
        <begin position="342"/>
        <end position="361"/>
    </location>
</feature>
<dbReference type="EMBL" id="JACIFF010000001">
    <property type="protein sequence ID" value="MBB4078132.1"/>
    <property type="molecule type" value="Genomic_DNA"/>
</dbReference>
<accession>A0A840E323</accession>
<evidence type="ECO:0008006" key="4">
    <source>
        <dbReference type="Google" id="ProtNLM"/>
    </source>
</evidence>
<evidence type="ECO:0000256" key="1">
    <source>
        <dbReference type="SAM" id="Phobius"/>
    </source>
</evidence>
<reference evidence="2 3" key="1">
    <citation type="submission" date="2020-08" db="EMBL/GenBank/DDBJ databases">
        <title>Genomic Encyclopedia of Type Strains, Phase IV (KMG-IV): sequencing the most valuable type-strain genomes for metagenomic binning, comparative biology and taxonomic classification.</title>
        <authorList>
            <person name="Goeker M."/>
        </authorList>
    </citation>
    <scope>NUCLEOTIDE SEQUENCE [LARGE SCALE GENOMIC DNA]</scope>
    <source>
        <strain evidence="2 3">DSM 105137</strain>
    </source>
</reference>
<feature type="transmembrane region" description="Helical" evidence="1">
    <location>
        <begin position="6"/>
        <end position="23"/>
    </location>
</feature>
<comment type="caution">
    <text evidence="2">The sequence shown here is derived from an EMBL/GenBank/DDBJ whole genome shotgun (WGS) entry which is preliminary data.</text>
</comment>
<feature type="transmembrane region" description="Helical" evidence="1">
    <location>
        <begin position="316"/>
        <end position="335"/>
    </location>
</feature>
<evidence type="ECO:0000313" key="3">
    <source>
        <dbReference type="Proteomes" id="UP000576209"/>
    </source>
</evidence>
<dbReference type="RefSeq" id="WP_183494355.1">
    <property type="nucleotide sequence ID" value="NZ_JACIFF010000001.1"/>
</dbReference>
<feature type="transmembrane region" description="Helical" evidence="1">
    <location>
        <begin position="373"/>
        <end position="391"/>
    </location>
</feature>
<proteinExistence type="predicted"/>
<feature type="transmembrane region" description="Helical" evidence="1">
    <location>
        <begin position="123"/>
        <end position="142"/>
    </location>
</feature>
<gene>
    <name evidence="2" type="ORF">GGR28_000733</name>
</gene>
<dbReference type="Proteomes" id="UP000576209">
    <property type="component" value="Unassembled WGS sequence"/>
</dbReference>
<feature type="transmembrane region" description="Helical" evidence="1">
    <location>
        <begin position="396"/>
        <end position="415"/>
    </location>
</feature>
<keyword evidence="1" id="KW-0472">Membrane</keyword>
<protein>
    <recommendedName>
        <fullName evidence="4">Glycosyltransferase RgtA/B/C/D-like domain-containing protein</fullName>
    </recommendedName>
</protein>
<feature type="transmembrane region" description="Helical" evidence="1">
    <location>
        <begin position="261"/>
        <end position="281"/>
    </location>
</feature>
<keyword evidence="3" id="KW-1185">Reference proteome</keyword>
<feature type="transmembrane region" description="Helical" evidence="1">
    <location>
        <begin position="154"/>
        <end position="174"/>
    </location>
</feature>
<evidence type="ECO:0000313" key="2">
    <source>
        <dbReference type="EMBL" id="MBB4078132.1"/>
    </source>
</evidence>
<keyword evidence="1" id="KW-0812">Transmembrane</keyword>
<dbReference type="AlphaFoldDB" id="A0A840E323"/>
<name>A0A840E323_9BACT</name>
<keyword evidence="1" id="KW-1133">Transmembrane helix</keyword>